<keyword evidence="5" id="KW-0479">Metal-binding</keyword>
<feature type="binding site" evidence="5">
    <location>
        <position position="64"/>
    </location>
    <ligand>
        <name>Zn(2+)</name>
        <dbReference type="ChEBI" id="CHEBI:29105"/>
    </ligand>
</feature>
<dbReference type="GO" id="GO:0016020">
    <property type="term" value="C:membrane"/>
    <property type="evidence" value="ECO:0007669"/>
    <property type="project" value="UniProtKB-SubCell"/>
</dbReference>
<feature type="binding site" evidence="5">
    <location>
        <position position="199"/>
    </location>
    <ligand>
        <name>Zn(2+)</name>
        <dbReference type="ChEBI" id="CHEBI:29105"/>
    </ligand>
</feature>
<keyword evidence="4 6" id="KW-0472">Membrane</keyword>
<feature type="transmembrane region" description="Helical" evidence="6">
    <location>
        <begin position="132"/>
        <end position="152"/>
    </location>
</feature>
<evidence type="ECO:0008006" key="9">
    <source>
        <dbReference type="Google" id="ProtNLM"/>
    </source>
</evidence>
<evidence type="ECO:0000256" key="5">
    <source>
        <dbReference type="PIRSR" id="PIRSR604254-1"/>
    </source>
</evidence>
<comment type="subcellular location">
    <subcellularLocation>
        <location evidence="1">Membrane</location>
        <topology evidence="1">Multi-pass membrane protein</topology>
    </subcellularLocation>
</comment>
<keyword evidence="5" id="KW-0862">Zinc</keyword>
<dbReference type="AlphaFoldDB" id="A0A1G2B6I7"/>
<evidence type="ECO:0000256" key="3">
    <source>
        <dbReference type="ARBA" id="ARBA00022989"/>
    </source>
</evidence>
<feature type="transmembrane region" description="Helical" evidence="6">
    <location>
        <begin position="12"/>
        <end position="36"/>
    </location>
</feature>
<accession>A0A1G2B6I7</accession>
<feature type="transmembrane region" description="Helical" evidence="6">
    <location>
        <begin position="42"/>
        <end position="62"/>
    </location>
</feature>
<evidence type="ECO:0000313" key="7">
    <source>
        <dbReference type="EMBL" id="OGY84781.1"/>
    </source>
</evidence>
<feature type="transmembrane region" description="Helical" evidence="6">
    <location>
        <begin position="106"/>
        <end position="125"/>
    </location>
</feature>
<protein>
    <recommendedName>
        <fullName evidence="9">Hemolysin</fullName>
    </recommendedName>
</protein>
<proteinExistence type="predicted"/>
<dbReference type="InterPro" id="IPR004254">
    <property type="entry name" value="AdipoR/HlyIII-related"/>
</dbReference>
<sequence length="221" mass="24290">MERFAERFADPLSAVTHIFGVFIAMVGGVTLVFCAISQGNDHLLALTVYAFWGVGMFTGSAVYHTVKCSPETRAFLRKIDHVCIFGFIAATYTPVCVIALKDNGGTGVLLAAWAMAIGGGSLKHFWKKQPKVISYIIYLVAGWLVVLAAPFLPRSLQEAMPKTFTPLLIGGLFYTVGALIDGLGELLGKRYKFHGWGGHEIFHVFVLAGWAVHFYMNWQLI</sequence>
<evidence type="ECO:0000256" key="6">
    <source>
        <dbReference type="SAM" id="Phobius"/>
    </source>
</evidence>
<evidence type="ECO:0000256" key="2">
    <source>
        <dbReference type="ARBA" id="ARBA00022692"/>
    </source>
</evidence>
<gene>
    <name evidence="7" type="ORF">A3F54_03285</name>
</gene>
<evidence type="ECO:0000256" key="4">
    <source>
        <dbReference type="ARBA" id="ARBA00023136"/>
    </source>
</evidence>
<keyword evidence="3 6" id="KW-1133">Transmembrane helix</keyword>
<feature type="transmembrane region" description="Helical" evidence="6">
    <location>
        <begin position="196"/>
        <end position="216"/>
    </location>
</feature>
<feature type="transmembrane region" description="Helical" evidence="6">
    <location>
        <begin position="82"/>
        <end position="100"/>
    </location>
</feature>
<evidence type="ECO:0000256" key="1">
    <source>
        <dbReference type="ARBA" id="ARBA00004141"/>
    </source>
</evidence>
<comment type="caution">
    <text evidence="7">The sequence shown here is derived from an EMBL/GenBank/DDBJ whole genome shotgun (WGS) entry which is preliminary data.</text>
</comment>
<dbReference type="EMBL" id="MHKD01000011">
    <property type="protein sequence ID" value="OGY84781.1"/>
    <property type="molecule type" value="Genomic_DNA"/>
</dbReference>
<dbReference type="Proteomes" id="UP000176952">
    <property type="component" value="Unassembled WGS sequence"/>
</dbReference>
<feature type="transmembrane region" description="Helical" evidence="6">
    <location>
        <begin position="164"/>
        <end position="184"/>
    </location>
</feature>
<dbReference type="STRING" id="1798542.A3F54_03285"/>
<feature type="binding site" evidence="5">
    <location>
        <position position="203"/>
    </location>
    <ligand>
        <name>Zn(2+)</name>
        <dbReference type="ChEBI" id="CHEBI:29105"/>
    </ligand>
</feature>
<evidence type="ECO:0000313" key="8">
    <source>
        <dbReference type="Proteomes" id="UP000176952"/>
    </source>
</evidence>
<name>A0A1G2B6I7_9BACT</name>
<reference evidence="7 8" key="1">
    <citation type="journal article" date="2016" name="Nat. Commun.">
        <title>Thousands of microbial genomes shed light on interconnected biogeochemical processes in an aquifer system.</title>
        <authorList>
            <person name="Anantharaman K."/>
            <person name="Brown C.T."/>
            <person name="Hug L.A."/>
            <person name="Sharon I."/>
            <person name="Castelle C.J."/>
            <person name="Probst A.J."/>
            <person name="Thomas B.C."/>
            <person name="Singh A."/>
            <person name="Wilkins M.J."/>
            <person name="Karaoz U."/>
            <person name="Brodie E.L."/>
            <person name="Williams K.H."/>
            <person name="Hubbard S.S."/>
            <person name="Banfield J.F."/>
        </authorList>
    </citation>
    <scope>NUCLEOTIDE SEQUENCE [LARGE SCALE GENOMIC DNA]</scope>
</reference>
<keyword evidence="2 6" id="KW-0812">Transmembrane</keyword>
<dbReference type="Pfam" id="PF03006">
    <property type="entry name" value="HlyIII"/>
    <property type="match status" value="1"/>
</dbReference>
<dbReference type="PANTHER" id="PTHR20855">
    <property type="entry name" value="ADIPOR/PROGESTIN RECEPTOR-RELATED"/>
    <property type="match status" value="1"/>
</dbReference>
<organism evidence="7 8">
    <name type="scientific">Candidatus Kerfeldbacteria bacterium RIFCSPHIGHO2_12_FULL_48_17</name>
    <dbReference type="NCBI Taxonomy" id="1798542"/>
    <lineage>
        <taxon>Bacteria</taxon>
        <taxon>Candidatus Kerfeldiibacteriota</taxon>
    </lineage>
</organism>
<dbReference type="PANTHER" id="PTHR20855:SF3">
    <property type="entry name" value="LD03007P"/>
    <property type="match status" value="1"/>
</dbReference>
<dbReference type="GO" id="GO:0046872">
    <property type="term" value="F:metal ion binding"/>
    <property type="evidence" value="ECO:0007669"/>
    <property type="project" value="UniProtKB-KW"/>
</dbReference>